<reference evidence="1" key="1">
    <citation type="journal article" date="2014" name="Int. J. Syst. Evol. Microbiol.">
        <title>Complete genome sequence of Corynebacterium casei LMG S-19264T (=DSM 44701T), isolated from a smear-ripened cheese.</title>
        <authorList>
            <consortium name="US DOE Joint Genome Institute (JGI-PGF)"/>
            <person name="Walter F."/>
            <person name="Albersmeier A."/>
            <person name="Kalinowski J."/>
            <person name="Ruckert C."/>
        </authorList>
    </citation>
    <scope>NUCLEOTIDE SEQUENCE</scope>
    <source>
        <strain evidence="1">CGMCC 1.3617</strain>
    </source>
</reference>
<dbReference type="SUPFAM" id="SSF52402">
    <property type="entry name" value="Adenine nucleotide alpha hydrolases-like"/>
    <property type="match status" value="1"/>
</dbReference>
<name>A0A917L319_9PROT</name>
<evidence type="ECO:0008006" key="3">
    <source>
        <dbReference type="Google" id="ProtNLM"/>
    </source>
</evidence>
<sequence length="289" mass="30364">MPAGARVMSGEARGIDRHRRLLLDLCHIGEDPRAISTVAELAGLLDLDLLGIFVEDEAVCSLASLPFARELCLPVHEWSPLAIRRIEGEFQAASSRLRTMLDAHAARLGVANRIEVLRGDPAAAVAALSGETDIMVLGASGSAAAHMLGTFPRAWRAAIESPAAVLLLPSRIAHRTGPVAVLVKAGAGHKFALAARIAKATGEKLILLRSVHTEAGSVDALADVARAIGIAEDQVIVREAGDASTATLQILMARTGGRLLALDRPSVEDASPDVARQLSQALRIPVLLQ</sequence>
<reference evidence="1" key="2">
    <citation type="submission" date="2020-09" db="EMBL/GenBank/DDBJ databases">
        <authorList>
            <person name="Sun Q."/>
            <person name="Zhou Y."/>
        </authorList>
    </citation>
    <scope>NUCLEOTIDE SEQUENCE</scope>
    <source>
        <strain evidence="1">CGMCC 1.3617</strain>
    </source>
</reference>
<proteinExistence type="predicted"/>
<accession>A0A917L319</accession>
<evidence type="ECO:0000313" key="1">
    <source>
        <dbReference type="EMBL" id="GGJ41955.1"/>
    </source>
</evidence>
<protein>
    <recommendedName>
        <fullName evidence="3">Universal stress protein</fullName>
    </recommendedName>
</protein>
<dbReference type="EMBL" id="BMKW01000022">
    <property type="protein sequence ID" value="GGJ41955.1"/>
    <property type="molecule type" value="Genomic_DNA"/>
</dbReference>
<comment type="caution">
    <text evidence="1">The sequence shown here is derived from an EMBL/GenBank/DDBJ whole genome shotgun (WGS) entry which is preliminary data.</text>
</comment>
<gene>
    <name evidence="1" type="ORF">GCM10011320_56930</name>
</gene>
<organism evidence="1 2">
    <name type="scientific">Neoroseomonas lacus</name>
    <dbReference type="NCBI Taxonomy" id="287609"/>
    <lineage>
        <taxon>Bacteria</taxon>
        <taxon>Pseudomonadati</taxon>
        <taxon>Pseudomonadota</taxon>
        <taxon>Alphaproteobacteria</taxon>
        <taxon>Acetobacterales</taxon>
        <taxon>Acetobacteraceae</taxon>
        <taxon>Neoroseomonas</taxon>
    </lineage>
</organism>
<dbReference type="Gene3D" id="3.40.50.12370">
    <property type="match status" value="1"/>
</dbReference>
<dbReference type="AlphaFoldDB" id="A0A917L319"/>
<keyword evidence="2" id="KW-1185">Reference proteome</keyword>
<dbReference type="Proteomes" id="UP000661507">
    <property type="component" value="Unassembled WGS sequence"/>
</dbReference>
<evidence type="ECO:0000313" key="2">
    <source>
        <dbReference type="Proteomes" id="UP000661507"/>
    </source>
</evidence>